<dbReference type="FunFam" id="2.40.40.20:FF:000019">
    <property type="entry name" value="DNA-directed RNA polymerase II subunit RPB1"/>
    <property type="match status" value="1"/>
</dbReference>
<dbReference type="PANTHER" id="PTHR48446:SF1">
    <property type="entry name" value="DNA-DIRECTED RNA POLYMERASE SUBUNIT BETA' N-TERMINAL SECTION"/>
    <property type="match status" value="1"/>
</dbReference>
<evidence type="ECO:0000256" key="12">
    <source>
        <dbReference type="ARBA" id="ARBA00048552"/>
    </source>
</evidence>
<comment type="function">
    <text evidence="13">DNA-dependent RNA polymerase catalyzes the transcription of DNA into RNA using the four ribonucleoside triphosphates as substrates. Largest and catalytic core component of RNA polymerase III which synthesizes small RNAs, such as 5S rRNA and tRNAs. Forms the polymerase active center together with the second largest subunit. A single-stranded DNA template strand of the promoter is positioned within the central active site cleft of Pol III. A bridging helix emanates from RPC1 and crosses the cleft near the catalytic site and is thought to promote translocation of Pol III by acting as a ratchet that moves the RNA-DNA hybrid through the active site by switching from straight to bent conformations at each step of nucleotide addition.</text>
</comment>
<dbReference type="FunFam" id="1.10.274.100:FF:000008">
    <property type="entry name" value="DNA-directed RNA polymerase subunit"/>
    <property type="match status" value="1"/>
</dbReference>
<keyword evidence="8" id="KW-0862">Zinc</keyword>
<dbReference type="InterPro" id="IPR035697">
    <property type="entry name" value="RNAP_III_RPC1_N"/>
</dbReference>
<dbReference type="InterPro" id="IPR042102">
    <property type="entry name" value="RNA_pol_Rpb1_3_sf"/>
</dbReference>
<organism evidence="16">
    <name type="scientific">Pinguiococcus pyrenoidosus</name>
    <dbReference type="NCBI Taxonomy" id="172671"/>
    <lineage>
        <taxon>Eukaryota</taxon>
        <taxon>Sar</taxon>
        <taxon>Stramenopiles</taxon>
        <taxon>Ochrophyta</taxon>
        <taxon>Pinguiophyceae</taxon>
        <taxon>Pinguiochrysidales</taxon>
        <taxon>Pinguiochrysidaceae</taxon>
        <taxon>Pinguiococcus</taxon>
    </lineage>
</organism>
<dbReference type="InterPro" id="IPR044893">
    <property type="entry name" value="RNA_pol_Rpb1_clamp_domain"/>
</dbReference>
<comment type="catalytic activity">
    <reaction evidence="12 14">
        <text>RNA(n) + a ribonucleoside 5'-triphosphate = RNA(n+1) + diphosphate</text>
        <dbReference type="Rhea" id="RHEA:21248"/>
        <dbReference type="Rhea" id="RHEA-COMP:14527"/>
        <dbReference type="Rhea" id="RHEA-COMP:17342"/>
        <dbReference type="ChEBI" id="CHEBI:33019"/>
        <dbReference type="ChEBI" id="CHEBI:61557"/>
        <dbReference type="ChEBI" id="CHEBI:140395"/>
        <dbReference type="EC" id="2.7.7.6"/>
    </reaction>
</comment>
<evidence type="ECO:0000313" key="17">
    <source>
        <dbReference type="EMBL" id="CAD8254695.1"/>
    </source>
</evidence>
<evidence type="ECO:0000256" key="8">
    <source>
        <dbReference type="ARBA" id="ARBA00022833"/>
    </source>
</evidence>
<evidence type="ECO:0000256" key="2">
    <source>
        <dbReference type="ARBA" id="ARBA00006460"/>
    </source>
</evidence>
<protein>
    <recommendedName>
        <fullName evidence="14">DNA-directed RNA polymerase subunit</fullName>
        <ecNumber evidence="14">2.7.7.6</ecNumber>
    </recommendedName>
</protein>
<dbReference type="InterPro" id="IPR000722">
    <property type="entry name" value="RNA_pol_asu"/>
</dbReference>
<dbReference type="Gene3D" id="6.10.250.2940">
    <property type="match status" value="1"/>
</dbReference>
<feature type="domain" description="RNA polymerase N-terminal" evidence="15">
    <location>
        <begin position="250"/>
        <end position="549"/>
    </location>
</feature>
<dbReference type="GO" id="GO:0000428">
    <property type="term" value="C:DNA-directed RNA polymerase complex"/>
    <property type="evidence" value="ECO:0007669"/>
    <property type="project" value="UniProtKB-KW"/>
</dbReference>
<evidence type="ECO:0000256" key="13">
    <source>
        <dbReference type="ARBA" id="ARBA00058108"/>
    </source>
</evidence>
<dbReference type="InterPro" id="IPR007080">
    <property type="entry name" value="RNA_pol_Rpb1_1"/>
</dbReference>
<dbReference type="EMBL" id="HBEA01005463">
    <property type="protein sequence ID" value="CAD8254694.1"/>
    <property type="molecule type" value="Transcribed_RNA"/>
</dbReference>
<dbReference type="Gene3D" id="1.10.150.390">
    <property type="match status" value="1"/>
</dbReference>
<dbReference type="GO" id="GO:0046872">
    <property type="term" value="F:metal ion binding"/>
    <property type="evidence" value="ECO:0007669"/>
    <property type="project" value="UniProtKB-KW"/>
</dbReference>
<dbReference type="FunFam" id="1.10.150.390:FF:000004">
    <property type="entry name" value="DNA-directed RNA polymerase subunit"/>
    <property type="match status" value="1"/>
</dbReference>
<dbReference type="EC" id="2.7.7.6" evidence="14"/>
<evidence type="ECO:0000256" key="1">
    <source>
        <dbReference type="ARBA" id="ARBA00004123"/>
    </source>
</evidence>
<dbReference type="Gene3D" id="4.10.860.120">
    <property type="entry name" value="RNA polymerase II, clamp domain"/>
    <property type="match status" value="1"/>
</dbReference>
<dbReference type="Gene3D" id="2.40.40.20">
    <property type="match status" value="1"/>
</dbReference>
<dbReference type="InterPro" id="IPR007081">
    <property type="entry name" value="RNA_pol_Rpb1_5"/>
</dbReference>
<dbReference type="InterPro" id="IPR006592">
    <property type="entry name" value="RNA_pol_N"/>
</dbReference>
<dbReference type="InterPro" id="IPR038120">
    <property type="entry name" value="Rpb1_funnel_sf"/>
</dbReference>
<dbReference type="Pfam" id="PF05000">
    <property type="entry name" value="RNA_pol_Rpb1_4"/>
    <property type="match status" value="1"/>
</dbReference>
<dbReference type="CDD" id="cd02736">
    <property type="entry name" value="RNAP_III_Rpc1_C"/>
    <property type="match status" value="1"/>
</dbReference>
<dbReference type="SMART" id="SM00663">
    <property type="entry name" value="RPOLA_N"/>
    <property type="match status" value="1"/>
</dbReference>
<comment type="subunit">
    <text evidence="3">Component of the RNA polymerase III (Pol III) complex consisting of 17 subunits.</text>
</comment>
<comment type="similarity">
    <text evidence="2 14">Belongs to the RNA polymerase beta' chain family.</text>
</comment>
<dbReference type="CDD" id="cd02583">
    <property type="entry name" value="RNAP_III_RPC1_N"/>
    <property type="match status" value="1"/>
</dbReference>
<dbReference type="PANTHER" id="PTHR48446">
    <property type="entry name" value="DNA-DIRECTED RNA POLYMERASE SUBUNIT BETA' N-TERMINAL SECTION"/>
    <property type="match status" value="1"/>
</dbReference>
<dbReference type="GO" id="GO:0006351">
    <property type="term" value="P:DNA-templated transcription"/>
    <property type="evidence" value="ECO:0007669"/>
    <property type="project" value="InterPro"/>
</dbReference>
<dbReference type="EMBL" id="HBEA01005464">
    <property type="protein sequence ID" value="CAD8254695.1"/>
    <property type="molecule type" value="Transcribed_RNA"/>
</dbReference>
<keyword evidence="11" id="KW-0539">Nucleus</keyword>
<dbReference type="GO" id="GO:0003899">
    <property type="term" value="F:DNA-directed RNA polymerase activity"/>
    <property type="evidence" value="ECO:0007669"/>
    <property type="project" value="UniProtKB-EC"/>
</dbReference>
<keyword evidence="4 14" id="KW-0240">DNA-directed RNA polymerase</keyword>
<evidence type="ECO:0000256" key="3">
    <source>
        <dbReference type="ARBA" id="ARBA00011206"/>
    </source>
</evidence>
<reference evidence="16" key="1">
    <citation type="submission" date="2021-01" db="EMBL/GenBank/DDBJ databases">
        <authorList>
            <person name="Corre E."/>
            <person name="Pelletier E."/>
            <person name="Niang G."/>
            <person name="Scheremetjew M."/>
            <person name="Finn R."/>
            <person name="Kale V."/>
            <person name="Holt S."/>
            <person name="Cochrane G."/>
            <person name="Meng A."/>
            <person name="Brown T."/>
            <person name="Cohen L."/>
        </authorList>
    </citation>
    <scope>NUCLEOTIDE SEQUENCE</scope>
    <source>
        <strain evidence="16">CCMP2078</strain>
    </source>
</reference>
<keyword evidence="7" id="KW-0479">Metal-binding</keyword>
<dbReference type="InterPro" id="IPR007083">
    <property type="entry name" value="RNA_pol_Rpb1_4"/>
</dbReference>
<keyword evidence="9" id="KW-0460">Magnesium</keyword>
<evidence type="ECO:0000256" key="6">
    <source>
        <dbReference type="ARBA" id="ARBA00022695"/>
    </source>
</evidence>
<evidence type="ECO:0000259" key="15">
    <source>
        <dbReference type="SMART" id="SM00663"/>
    </source>
</evidence>
<evidence type="ECO:0000256" key="5">
    <source>
        <dbReference type="ARBA" id="ARBA00022679"/>
    </source>
</evidence>
<dbReference type="FunFam" id="3.30.1490.180:FF:000002">
    <property type="entry name" value="DNA-directed RNA polymerase subunit"/>
    <property type="match status" value="1"/>
</dbReference>
<sequence length="1438" mass="159617">MALAKADTVPNPKRILHIDFGLPSAHEIRRMSELHVCSRDLFTMPQRQPAPRGCLDPRLGVSDKMSICETCNKKLVDCPGHFGYIKLHLPVFHVGYFKHTLVILQCICKKCGAILLSPLEKRHFLKKVRNPRLNSLDRAALNKKIVERCKKSCSCPRCGWQQASVKKVAGQGAMRFVHEVYNSKHAEDETEDFFETLRLAAEETGEPGTVETLAHAQQDLTPLVVRELFKAISDEDAELLWLSPRFGRPENLIIENLLVPPVTIRPSVPMDVGGGSNEDDLTMKLQEIVDVNTALGLAIERGAKVNMIIDHWNVLQLQVAHYLNGEVSHRDFKPIRGLVQRIKGKQGRFRGNLSGKRVDFSARTVISPDPNLNITQVGVPVYVAKTMTYPERVNIHNLERLRKAVRNGPYVWPGANLVRSASTNVKHLGYGDREKIAEQIRIGDIVERHMNNDDVVLFNRQPSLHKLSIMAHRVIVMPWRTFRFNECVCAPYNADFDGDEMNMHLPQTEEARTEAATLMGVQENLVTPRNGEPLVAATQDFLTASYIATQRDVFFTKPRFCMLCCALGDASERVDLPPPAILKPVPLWTGKQLFSIIVRPRRSSSVFVNFENKEKCYTGKASHVGVWCRNDGYVVMRNSQLVAGVAAKKTLGDGGKNGLFYVLLRDHGSAEAARCMNRLAKFAARYLGEVNGFSIGINDVQPSRNLSHMKAELLQSGYEDAERVIEEYNKGSIKLKPGCDALQSLEAELNGLLGKIREAAGQAAMGELPFSNAPRTMADCGSKGSPLNISQMMACVGQQSVGGKRIQEGFVNRTLPHFRMGALEPAARGFVANSFYSGLTATEFFFHTMGGREGLVDTAVKTAETGYMARRLMKALEDLSLHYDETVRNSEKTVVQFVYGDDGLNPQMMEGDSRPVNLKRLHQHLAAVHRRKHVEASNGGAQAAQDADLLSPNQIRSLVAERLRSDIFKRIEASNGQLFCTEITAHFDDVAQRMEKLCKIVGVQPDREDSEWWSGLESSEALRVVRNCAGVTRELVHDILAVAEQRYTRGMVEPGEAVGAIGAQSISEPGTQMTLKTFHFAGVASMNVTLGVPRLKEIINATAKISTPIITAQLVHDGNEINARVVKARLEKTTLGEICLRMQEFLMPDNMYISIHLDMKRISQLHLNIDSSTVKNCILQDPFGIRTKRPHVLRALKEGHVQIRQDRRDRLRVRPPDGWPGKATSKNEHKLGIPTQRAVYFVMQDLKAALTGVIVQGISTIGRAVINEEEVTRQGRPGKKYTLLVEGRGLGTVMGTPGVDGTNTESNNICEVLGTLGIEAARMVIIKEVDYIMASYGISIDKRHLMLLSDVMTFKGEVLGITRFGVAKMRESVLMLASFEKTADHLFDAAVHAREDAIVGVSECIIMGVPIPLGTGLFKLLRAAEMPPGTRRKQATLL</sequence>
<dbReference type="Gene3D" id="1.10.132.30">
    <property type="match status" value="1"/>
</dbReference>
<dbReference type="GO" id="GO:0003677">
    <property type="term" value="F:DNA binding"/>
    <property type="evidence" value="ECO:0007669"/>
    <property type="project" value="InterPro"/>
</dbReference>
<dbReference type="Gene3D" id="1.10.274.100">
    <property type="entry name" value="RNA polymerase Rpb1, domain 3"/>
    <property type="match status" value="1"/>
</dbReference>
<dbReference type="Pfam" id="PF04983">
    <property type="entry name" value="RNA_pol_Rpb1_3"/>
    <property type="match status" value="1"/>
</dbReference>
<evidence type="ECO:0000256" key="11">
    <source>
        <dbReference type="ARBA" id="ARBA00023242"/>
    </source>
</evidence>
<proteinExistence type="inferred from homology"/>
<evidence type="ECO:0000256" key="4">
    <source>
        <dbReference type="ARBA" id="ARBA00022478"/>
    </source>
</evidence>
<dbReference type="Gene3D" id="3.30.1490.180">
    <property type="entry name" value="RNA polymerase ii"/>
    <property type="match status" value="1"/>
</dbReference>
<dbReference type="Pfam" id="PF04998">
    <property type="entry name" value="RNA_pol_Rpb1_5"/>
    <property type="match status" value="1"/>
</dbReference>
<dbReference type="Pfam" id="PF00623">
    <property type="entry name" value="RNA_pol_Rpb1_2"/>
    <property type="match status" value="1"/>
</dbReference>
<dbReference type="SUPFAM" id="SSF64484">
    <property type="entry name" value="beta and beta-prime subunits of DNA dependent RNA-polymerase"/>
    <property type="match status" value="1"/>
</dbReference>
<dbReference type="InterPro" id="IPR035698">
    <property type="entry name" value="RNAP_III_Rpc1_C"/>
</dbReference>
<evidence type="ECO:0000313" key="16">
    <source>
        <dbReference type="EMBL" id="CAD8254694.1"/>
    </source>
</evidence>
<evidence type="ECO:0000256" key="9">
    <source>
        <dbReference type="ARBA" id="ARBA00022842"/>
    </source>
</evidence>
<comment type="subcellular location">
    <subcellularLocation>
        <location evidence="1">Nucleus</location>
    </subcellularLocation>
</comment>
<evidence type="ECO:0000256" key="14">
    <source>
        <dbReference type="RuleBase" id="RU004279"/>
    </source>
</evidence>
<accession>A0A6U0UMH2</accession>
<dbReference type="Gene3D" id="6.20.50.80">
    <property type="match status" value="1"/>
</dbReference>
<gene>
    <name evidence="16" type="ORF">PPYR1160_LOCUS4186</name>
    <name evidence="17" type="ORF">PPYR1160_LOCUS4187</name>
</gene>
<keyword evidence="10 14" id="KW-0804">Transcription</keyword>
<evidence type="ECO:0000256" key="10">
    <source>
        <dbReference type="ARBA" id="ARBA00023163"/>
    </source>
</evidence>
<dbReference type="InterPro" id="IPR015700">
    <property type="entry name" value="RPC1"/>
</dbReference>
<dbReference type="FunFam" id="4.10.860.120:FF:000004">
    <property type="entry name" value="DNA-directed RNA polymerase subunit"/>
    <property type="match status" value="1"/>
</dbReference>
<dbReference type="GO" id="GO:0005634">
    <property type="term" value="C:nucleus"/>
    <property type="evidence" value="ECO:0007669"/>
    <property type="project" value="UniProtKB-SubCell"/>
</dbReference>
<keyword evidence="6 14" id="KW-0548">Nucleotidyltransferase</keyword>
<name>A0A6U0UMH2_9STRA</name>
<dbReference type="InterPro" id="IPR007066">
    <property type="entry name" value="RNA_pol_Rpb1_3"/>
</dbReference>
<evidence type="ECO:0000256" key="7">
    <source>
        <dbReference type="ARBA" id="ARBA00022723"/>
    </source>
</evidence>
<dbReference type="NCBIfam" id="NF006336">
    <property type="entry name" value="PRK08566.1"/>
    <property type="match status" value="1"/>
</dbReference>
<dbReference type="Pfam" id="PF04997">
    <property type="entry name" value="RNA_pol_Rpb1_1"/>
    <property type="match status" value="1"/>
</dbReference>
<keyword evidence="5 14" id="KW-0808">Transferase</keyword>